<sequence length="45" mass="5235">MTRQSKTTSNVTDKKELRGTFYSVLIIGSLVLLFWIVMLAIYLQR</sequence>
<accession>A0A7X0HNU8</accession>
<dbReference type="Proteomes" id="UP000531594">
    <property type="component" value="Unassembled WGS sequence"/>
</dbReference>
<dbReference type="EMBL" id="JACHGK010000002">
    <property type="protein sequence ID" value="MBB6444233.1"/>
    <property type="molecule type" value="Genomic_DNA"/>
</dbReference>
<reference evidence="2 3" key="1">
    <citation type="submission" date="2020-08" db="EMBL/GenBank/DDBJ databases">
        <title>Genomic Encyclopedia of Type Strains, Phase IV (KMG-IV): sequencing the most valuable type-strain genomes for metagenomic binning, comparative biology and taxonomic classification.</title>
        <authorList>
            <person name="Goeker M."/>
        </authorList>
    </citation>
    <scope>NUCLEOTIDE SEQUENCE [LARGE SCALE GENOMIC DNA]</scope>
    <source>
        <strain evidence="2 3">DSM 5391</strain>
    </source>
</reference>
<evidence type="ECO:0000313" key="3">
    <source>
        <dbReference type="Proteomes" id="UP000531594"/>
    </source>
</evidence>
<evidence type="ECO:0000313" key="2">
    <source>
        <dbReference type="EMBL" id="MBB6444233.1"/>
    </source>
</evidence>
<gene>
    <name evidence="2" type="ORF">HNR53_000841</name>
</gene>
<dbReference type="RefSeq" id="WP_184523116.1">
    <property type="nucleotide sequence ID" value="NZ_JACHGK010000002.1"/>
</dbReference>
<comment type="caution">
    <text evidence="2">The sequence shown here is derived from an EMBL/GenBank/DDBJ whole genome shotgun (WGS) entry which is preliminary data.</text>
</comment>
<organism evidence="2 3">
    <name type="scientific">Bacillus benzoevorans</name>
    <dbReference type="NCBI Taxonomy" id="1456"/>
    <lineage>
        <taxon>Bacteria</taxon>
        <taxon>Bacillati</taxon>
        <taxon>Bacillota</taxon>
        <taxon>Bacilli</taxon>
        <taxon>Bacillales</taxon>
        <taxon>Bacillaceae</taxon>
        <taxon>Bacillus</taxon>
    </lineage>
</organism>
<keyword evidence="1" id="KW-0812">Transmembrane</keyword>
<keyword evidence="1" id="KW-0472">Membrane</keyword>
<evidence type="ECO:0008006" key="4">
    <source>
        <dbReference type="Google" id="ProtNLM"/>
    </source>
</evidence>
<keyword evidence="1" id="KW-1133">Transmembrane helix</keyword>
<feature type="transmembrane region" description="Helical" evidence="1">
    <location>
        <begin position="21"/>
        <end position="43"/>
    </location>
</feature>
<protein>
    <recommendedName>
        <fullName evidence="4">Cytochrome c oxidase subunit 2A</fullName>
    </recommendedName>
</protein>
<evidence type="ECO:0000256" key="1">
    <source>
        <dbReference type="SAM" id="Phobius"/>
    </source>
</evidence>
<proteinExistence type="predicted"/>
<dbReference type="AlphaFoldDB" id="A0A7X0HNU8"/>
<keyword evidence="3" id="KW-1185">Reference proteome</keyword>
<name>A0A7X0HNU8_9BACI</name>